<keyword evidence="3" id="KW-0201">Cytochrome c-type biogenesis</keyword>
<name>A0ABW8PWQ5_9GAMM</name>
<evidence type="ECO:0000259" key="6">
    <source>
        <dbReference type="PROSITE" id="PS51352"/>
    </source>
</evidence>
<reference evidence="7 8" key="1">
    <citation type="submission" date="2024-02" db="EMBL/GenBank/DDBJ databases">
        <title>Marinospirillum sp. MEB 164 isolated from Lonar lake sediment.</title>
        <authorList>
            <person name="Joshi A."/>
            <person name="Thite S."/>
        </authorList>
    </citation>
    <scope>NUCLEOTIDE SEQUENCE [LARGE SCALE GENOMIC DNA]</scope>
    <source>
        <strain evidence="7 8">MEB164</strain>
    </source>
</reference>
<dbReference type="InterPro" id="IPR013766">
    <property type="entry name" value="Thioredoxin_domain"/>
</dbReference>
<dbReference type="InterPro" id="IPR004799">
    <property type="entry name" value="Periplasmic_diS_OxRdtase_DsbE"/>
</dbReference>
<evidence type="ECO:0000256" key="1">
    <source>
        <dbReference type="ARBA" id="ARBA00004383"/>
    </source>
</evidence>
<comment type="subcellular location">
    <subcellularLocation>
        <location evidence="1">Cell inner membrane</location>
        <topology evidence="1">Single-pass membrane protein</topology>
        <orientation evidence="1">Periplasmic side</orientation>
    </subcellularLocation>
</comment>
<evidence type="ECO:0000256" key="2">
    <source>
        <dbReference type="ARBA" id="ARBA00007758"/>
    </source>
</evidence>
<dbReference type="InterPro" id="IPR013740">
    <property type="entry name" value="Redoxin"/>
</dbReference>
<dbReference type="InterPro" id="IPR036249">
    <property type="entry name" value="Thioredoxin-like_sf"/>
</dbReference>
<accession>A0ABW8PWQ5</accession>
<organism evidence="7 8">
    <name type="scientific">Marinospirillum alkalitolerans</name>
    <dbReference type="NCBI Taxonomy" id="3123374"/>
    <lineage>
        <taxon>Bacteria</taxon>
        <taxon>Pseudomonadati</taxon>
        <taxon>Pseudomonadota</taxon>
        <taxon>Gammaproteobacteria</taxon>
        <taxon>Oceanospirillales</taxon>
        <taxon>Oceanospirillaceae</taxon>
        <taxon>Marinospirillum</taxon>
    </lineage>
</organism>
<dbReference type="RefSeq" id="WP_405336625.1">
    <property type="nucleotide sequence ID" value="NZ_JBANFI010000001.1"/>
</dbReference>
<dbReference type="Proteomes" id="UP001621714">
    <property type="component" value="Unassembled WGS sequence"/>
</dbReference>
<dbReference type="CDD" id="cd03010">
    <property type="entry name" value="TlpA_like_DsbE"/>
    <property type="match status" value="1"/>
</dbReference>
<evidence type="ECO:0000313" key="8">
    <source>
        <dbReference type="Proteomes" id="UP001621714"/>
    </source>
</evidence>
<keyword evidence="8" id="KW-1185">Reference proteome</keyword>
<dbReference type="NCBIfam" id="TIGR00385">
    <property type="entry name" value="dsbE"/>
    <property type="match status" value="1"/>
</dbReference>
<evidence type="ECO:0000256" key="4">
    <source>
        <dbReference type="ARBA" id="ARBA00023157"/>
    </source>
</evidence>
<dbReference type="PROSITE" id="PS51352">
    <property type="entry name" value="THIOREDOXIN_2"/>
    <property type="match status" value="1"/>
</dbReference>
<feature type="domain" description="Thioredoxin" evidence="6">
    <location>
        <begin position="34"/>
        <end position="177"/>
    </location>
</feature>
<evidence type="ECO:0000256" key="5">
    <source>
        <dbReference type="ARBA" id="ARBA00023284"/>
    </source>
</evidence>
<dbReference type="InterPro" id="IPR017937">
    <property type="entry name" value="Thioredoxin_CS"/>
</dbReference>
<keyword evidence="4" id="KW-1015">Disulfide bond</keyword>
<comment type="similarity">
    <text evidence="2">Belongs to the thioredoxin family. DsbE subfamily.</text>
</comment>
<evidence type="ECO:0000256" key="3">
    <source>
        <dbReference type="ARBA" id="ARBA00022748"/>
    </source>
</evidence>
<dbReference type="Gene3D" id="3.40.30.10">
    <property type="entry name" value="Glutaredoxin"/>
    <property type="match status" value="1"/>
</dbReference>
<comment type="caution">
    <text evidence="7">The sequence shown here is derived from an EMBL/GenBank/DDBJ whole genome shotgun (WGS) entry which is preliminary data.</text>
</comment>
<gene>
    <name evidence="7" type="ORF">V6U78_01895</name>
</gene>
<dbReference type="PANTHER" id="PTHR42852">
    <property type="entry name" value="THIOL:DISULFIDE INTERCHANGE PROTEIN DSBE"/>
    <property type="match status" value="1"/>
</dbReference>
<proteinExistence type="inferred from homology"/>
<protein>
    <submittedName>
        <fullName evidence="7">DsbE family thiol:disulfide interchange protein</fullName>
    </submittedName>
</protein>
<dbReference type="PROSITE" id="PS00194">
    <property type="entry name" value="THIOREDOXIN_1"/>
    <property type="match status" value="1"/>
</dbReference>
<sequence length="180" mass="20533">MKRLVLFIPLVIFMLLGLFLYKGLSMDPAARDSALLNRPLPEFSLPRLDQPDLVMTREDLLGQVFLLNVWGSWCPSCYDEHDEIIRMANLGVPVVGLNYKDQRPAAQRYLTQLGNPYTLNLFEPDGVRELAFNLGVYGAPETFLIDAQGYVRYHLAGVITPRLVDEVILPEVRRWQQATQ</sequence>
<dbReference type="PANTHER" id="PTHR42852:SF6">
    <property type="entry name" value="THIOL:DISULFIDE INTERCHANGE PROTEIN DSBE"/>
    <property type="match status" value="1"/>
</dbReference>
<evidence type="ECO:0000313" key="7">
    <source>
        <dbReference type="EMBL" id="MFK7159792.1"/>
    </source>
</evidence>
<dbReference type="SUPFAM" id="SSF52833">
    <property type="entry name" value="Thioredoxin-like"/>
    <property type="match status" value="1"/>
</dbReference>
<dbReference type="InterPro" id="IPR050553">
    <property type="entry name" value="Thioredoxin_ResA/DsbE_sf"/>
</dbReference>
<dbReference type="EMBL" id="JBANFI010000001">
    <property type="protein sequence ID" value="MFK7159792.1"/>
    <property type="molecule type" value="Genomic_DNA"/>
</dbReference>
<dbReference type="Pfam" id="PF08534">
    <property type="entry name" value="Redoxin"/>
    <property type="match status" value="1"/>
</dbReference>
<keyword evidence="5" id="KW-0676">Redox-active center</keyword>